<evidence type="ECO:0000256" key="1">
    <source>
        <dbReference type="SAM" id="MobiDB-lite"/>
    </source>
</evidence>
<proteinExistence type="predicted"/>
<dbReference type="EMBL" id="BTSY01000003">
    <property type="protein sequence ID" value="GMT21123.1"/>
    <property type="molecule type" value="Genomic_DNA"/>
</dbReference>
<keyword evidence="4" id="KW-1185">Reference proteome</keyword>
<feature type="non-terminal residue" evidence="3">
    <location>
        <position position="1"/>
    </location>
</feature>
<accession>A0AAV5VNW2</accession>
<dbReference type="AlphaFoldDB" id="A0AAV5VNW2"/>
<keyword evidence="2" id="KW-1133">Transmembrane helix</keyword>
<keyword evidence="2" id="KW-0472">Membrane</keyword>
<keyword evidence="2" id="KW-0812">Transmembrane</keyword>
<reference evidence="3" key="1">
    <citation type="submission" date="2023-10" db="EMBL/GenBank/DDBJ databases">
        <title>Genome assembly of Pristionchus species.</title>
        <authorList>
            <person name="Yoshida K."/>
            <person name="Sommer R.J."/>
        </authorList>
    </citation>
    <scope>NUCLEOTIDE SEQUENCE</scope>
    <source>
        <strain evidence="3">RS5133</strain>
    </source>
</reference>
<dbReference type="Proteomes" id="UP001432322">
    <property type="component" value="Unassembled WGS sequence"/>
</dbReference>
<gene>
    <name evidence="3" type="ORF">PFISCL1PPCAC_12420</name>
</gene>
<sequence>SRVSEADSELTGPSPHSKNLQMIIRGRLLLVGSLIAALVALAHCNTDEKKDGRAGKPLNPNGPSFMRKRQWNGEIVDRAEAEISEQPEQEQQPLRLRDPALTLKSALDHLRWRRLQEHSANNRAMRLVWVR</sequence>
<evidence type="ECO:0000256" key="2">
    <source>
        <dbReference type="SAM" id="Phobius"/>
    </source>
</evidence>
<feature type="region of interest" description="Disordered" evidence="1">
    <location>
        <begin position="46"/>
        <end position="70"/>
    </location>
</feature>
<evidence type="ECO:0000313" key="4">
    <source>
        <dbReference type="Proteomes" id="UP001432322"/>
    </source>
</evidence>
<comment type="caution">
    <text evidence="3">The sequence shown here is derived from an EMBL/GenBank/DDBJ whole genome shotgun (WGS) entry which is preliminary data.</text>
</comment>
<protein>
    <submittedName>
        <fullName evidence="3">Uncharacterized protein</fullName>
    </submittedName>
</protein>
<evidence type="ECO:0000313" key="3">
    <source>
        <dbReference type="EMBL" id="GMT21123.1"/>
    </source>
</evidence>
<organism evidence="3 4">
    <name type="scientific">Pristionchus fissidentatus</name>
    <dbReference type="NCBI Taxonomy" id="1538716"/>
    <lineage>
        <taxon>Eukaryota</taxon>
        <taxon>Metazoa</taxon>
        <taxon>Ecdysozoa</taxon>
        <taxon>Nematoda</taxon>
        <taxon>Chromadorea</taxon>
        <taxon>Rhabditida</taxon>
        <taxon>Rhabditina</taxon>
        <taxon>Diplogasteromorpha</taxon>
        <taxon>Diplogasteroidea</taxon>
        <taxon>Neodiplogasteridae</taxon>
        <taxon>Pristionchus</taxon>
    </lineage>
</organism>
<name>A0AAV5VNW2_9BILA</name>
<feature type="transmembrane region" description="Helical" evidence="2">
    <location>
        <begin position="22"/>
        <end position="44"/>
    </location>
</feature>